<dbReference type="SUPFAM" id="SSF46785">
    <property type="entry name" value="Winged helix' DNA-binding domain"/>
    <property type="match status" value="1"/>
</dbReference>
<protein>
    <submittedName>
        <fullName evidence="5">ArsR family transcriptional regulator</fullName>
    </submittedName>
</protein>
<dbReference type="Pfam" id="PF12840">
    <property type="entry name" value="HTH_20"/>
    <property type="match status" value="1"/>
</dbReference>
<dbReference type="AlphaFoldDB" id="A0A1X1VXK1"/>
<evidence type="ECO:0000313" key="6">
    <source>
        <dbReference type="Proteomes" id="UP000193738"/>
    </source>
</evidence>
<evidence type="ECO:0000256" key="3">
    <source>
        <dbReference type="ARBA" id="ARBA00023163"/>
    </source>
</evidence>
<gene>
    <name evidence="5" type="ORF">AWC07_24890</name>
</gene>
<dbReference type="InterPro" id="IPR036390">
    <property type="entry name" value="WH_DNA-bd_sf"/>
</dbReference>
<evidence type="ECO:0000256" key="1">
    <source>
        <dbReference type="ARBA" id="ARBA00023015"/>
    </source>
</evidence>
<sequence length="113" mass="12365">MACCPSRRRNAEAALEDAIRALAHPGRRAMLALVWDQERPASALADAAGLSKSAASQQLKLLRDARLVAVRVDATRRLYRADLARVADIAAMLDQFWSRPLERLRAAAECAPS</sequence>
<proteinExistence type="predicted"/>
<evidence type="ECO:0000256" key="2">
    <source>
        <dbReference type="ARBA" id="ARBA00023125"/>
    </source>
</evidence>
<dbReference type="NCBIfam" id="NF033788">
    <property type="entry name" value="HTH_metalloreg"/>
    <property type="match status" value="1"/>
</dbReference>
<dbReference type="PROSITE" id="PS50987">
    <property type="entry name" value="HTH_ARSR_2"/>
    <property type="match status" value="1"/>
</dbReference>
<dbReference type="PANTHER" id="PTHR33154:SF33">
    <property type="entry name" value="TRANSCRIPTIONAL REPRESSOR SDPR"/>
    <property type="match status" value="1"/>
</dbReference>
<dbReference type="EMBL" id="LQOX01000056">
    <property type="protein sequence ID" value="ORV74614.1"/>
    <property type="molecule type" value="Genomic_DNA"/>
</dbReference>
<dbReference type="CDD" id="cd00090">
    <property type="entry name" value="HTH_ARSR"/>
    <property type="match status" value="1"/>
</dbReference>
<evidence type="ECO:0000313" key="5">
    <source>
        <dbReference type="EMBL" id="ORV74614.1"/>
    </source>
</evidence>
<name>A0A1X1VXK1_MYCGS</name>
<feature type="domain" description="HTH arsR-type" evidence="4">
    <location>
        <begin position="7"/>
        <end position="101"/>
    </location>
</feature>
<dbReference type="InterPro" id="IPR051081">
    <property type="entry name" value="HTH_MetalResp_TranReg"/>
</dbReference>
<evidence type="ECO:0000259" key="4">
    <source>
        <dbReference type="PROSITE" id="PS50987"/>
    </source>
</evidence>
<keyword evidence="2" id="KW-0238">DNA-binding</keyword>
<dbReference type="SMART" id="SM00418">
    <property type="entry name" value="HTH_ARSR"/>
    <property type="match status" value="1"/>
</dbReference>
<dbReference type="RefSeq" id="WP_051507804.1">
    <property type="nucleotide sequence ID" value="NZ_LQOX01000056.1"/>
</dbReference>
<dbReference type="Proteomes" id="UP000193738">
    <property type="component" value="Unassembled WGS sequence"/>
</dbReference>
<organism evidence="5 6">
    <name type="scientific">Mycobacterium gastri</name>
    <dbReference type="NCBI Taxonomy" id="1777"/>
    <lineage>
        <taxon>Bacteria</taxon>
        <taxon>Bacillati</taxon>
        <taxon>Actinomycetota</taxon>
        <taxon>Actinomycetes</taxon>
        <taxon>Mycobacteriales</taxon>
        <taxon>Mycobacteriaceae</taxon>
        <taxon>Mycobacterium</taxon>
    </lineage>
</organism>
<dbReference type="InterPro" id="IPR001845">
    <property type="entry name" value="HTH_ArsR_DNA-bd_dom"/>
</dbReference>
<dbReference type="GO" id="GO:0003700">
    <property type="term" value="F:DNA-binding transcription factor activity"/>
    <property type="evidence" value="ECO:0007669"/>
    <property type="project" value="InterPro"/>
</dbReference>
<dbReference type="STRING" id="1777.AWC07_24890"/>
<keyword evidence="1" id="KW-0805">Transcription regulation</keyword>
<keyword evidence="3" id="KW-0804">Transcription</keyword>
<reference evidence="5 6" key="1">
    <citation type="submission" date="2016-01" db="EMBL/GenBank/DDBJ databases">
        <title>The new phylogeny of the genus Mycobacterium.</title>
        <authorList>
            <person name="Tarcisio F."/>
            <person name="Conor M."/>
            <person name="Antonella G."/>
            <person name="Elisabetta G."/>
            <person name="Giulia F.S."/>
            <person name="Sara T."/>
            <person name="Anna F."/>
            <person name="Clotilde B."/>
            <person name="Roberto B."/>
            <person name="Veronica D.S."/>
            <person name="Fabio R."/>
            <person name="Monica P."/>
            <person name="Olivier J."/>
            <person name="Enrico T."/>
            <person name="Nicola S."/>
        </authorList>
    </citation>
    <scope>NUCLEOTIDE SEQUENCE [LARGE SCALE GENOMIC DNA]</scope>
    <source>
        <strain evidence="5 6">DSM 43505</strain>
    </source>
</reference>
<accession>A0A1X1VXK1</accession>
<dbReference type="InterPro" id="IPR011991">
    <property type="entry name" value="ArsR-like_HTH"/>
</dbReference>
<dbReference type="GO" id="GO:0003677">
    <property type="term" value="F:DNA binding"/>
    <property type="evidence" value="ECO:0007669"/>
    <property type="project" value="UniProtKB-KW"/>
</dbReference>
<dbReference type="InterPro" id="IPR036388">
    <property type="entry name" value="WH-like_DNA-bd_sf"/>
</dbReference>
<dbReference type="PANTHER" id="PTHR33154">
    <property type="entry name" value="TRANSCRIPTIONAL REGULATOR, ARSR FAMILY"/>
    <property type="match status" value="1"/>
</dbReference>
<keyword evidence="6" id="KW-1185">Reference proteome</keyword>
<dbReference type="Gene3D" id="1.10.10.10">
    <property type="entry name" value="Winged helix-like DNA-binding domain superfamily/Winged helix DNA-binding domain"/>
    <property type="match status" value="1"/>
</dbReference>
<comment type="caution">
    <text evidence="5">The sequence shown here is derived from an EMBL/GenBank/DDBJ whole genome shotgun (WGS) entry which is preliminary data.</text>
</comment>